<accession>A0ABY0CUN9</accession>
<dbReference type="Proteomes" id="UP000282926">
    <property type="component" value="Unassembled WGS sequence"/>
</dbReference>
<name>A0ABY0CUN9_9DELT</name>
<feature type="transmembrane region" description="Helical" evidence="1">
    <location>
        <begin position="53"/>
        <end position="72"/>
    </location>
</feature>
<reference evidence="3 4" key="1">
    <citation type="submission" date="2019-01" db="EMBL/GenBank/DDBJ databases">
        <title>Lujinxingia litoralis gen. nov., sp. nov. and Lujinxingia sediminis gen. nov., sp. nov., new members in the order Bradymonadales, isolated from coastal sediment.</title>
        <authorList>
            <person name="Li C.-M."/>
        </authorList>
    </citation>
    <scope>NUCLEOTIDE SEQUENCE [LARGE SCALE GENOMIC DNA]</scope>
    <source>
        <strain evidence="3 4">SEH01</strain>
    </source>
</reference>
<organism evidence="3 4">
    <name type="scientific">Lujinxingia sediminis</name>
    <dbReference type="NCBI Taxonomy" id="2480984"/>
    <lineage>
        <taxon>Bacteria</taxon>
        <taxon>Deltaproteobacteria</taxon>
        <taxon>Bradymonadales</taxon>
        <taxon>Lujinxingiaceae</taxon>
        <taxon>Lujinxingia</taxon>
    </lineage>
</organism>
<evidence type="ECO:0000256" key="1">
    <source>
        <dbReference type="SAM" id="Phobius"/>
    </source>
</evidence>
<dbReference type="RefSeq" id="WP_115606667.1">
    <property type="nucleotide sequence ID" value="NZ_SADD01000002.1"/>
</dbReference>
<proteinExistence type="predicted"/>
<comment type="caution">
    <text evidence="3">The sequence shown here is derived from an EMBL/GenBank/DDBJ whole genome shotgun (WGS) entry which is preliminary data.</text>
</comment>
<evidence type="ECO:0000259" key="2">
    <source>
        <dbReference type="Pfam" id="PF09990"/>
    </source>
</evidence>
<dbReference type="InterPro" id="IPR019251">
    <property type="entry name" value="DUF2231_TM"/>
</dbReference>
<evidence type="ECO:0000313" key="3">
    <source>
        <dbReference type="EMBL" id="RVU46761.1"/>
    </source>
</evidence>
<keyword evidence="1" id="KW-0812">Transmembrane</keyword>
<gene>
    <name evidence="3" type="ORF">EA187_06390</name>
</gene>
<evidence type="ECO:0000313" key="4">
    <source>
        <dbReference type="Proteomes" id="UP000282926"/>
    </source>
</evidence>
<dbReference type="Pfam" id="PF09990">
    <property type="entry name" value="DUF2231"/>
    <property type="match status" value="1"/>
</dbReference>
<feature type="transmembrane region" description="Helical" evidence="1">
    <location>
        <begin position="121"/>
        <end position="141"/>
    </location>
</feature>
<feature type="transmembrane region" description="Helical" evidence="1">
    <location>
        <begin position="92"/>
        <end position="109"/>
    </location>
</feature>
<feature type="domain" description="DUF2231" evidence="2">
    <location>
        <begin position="14"/>
        <end position="156"/>
    </location>
</feature>
<keyword evidence="4" id="KW-1185">Reference proteome</keyword>
<keyword evidence="1" id="KW-1133">Transmembrane helix</keyword>
<keyword evidence="1" id="KW-0472">Membrane</keyword>
<feature type="transmembrane region" description="Helical" evidence="1">
    <location>
        <begin position="12"/>
        <end position="33"/>
    </location>
</feature>
<sequence length="167" mass="17858">MGALPDMWRVELWHPLVVHLPIGVLIFGVLAWLAGAMTNPGGPRGFLRPAARLALSVGTAGAWLAVYTGDLADAEVVRTLCDPTVVERHENLAWICAITFTVATVLEFVRGVTGLSRGLRLALRVVIALGLCLGIALLGYVGHLGAKLVYQQGAAVYHPSEMCTEFE</sequence>
<dbReference type="EMBL" id="SADD01000002">
    <property type="protein sequence ID" value="RVU46761.1"/>
    <property type="molecule type" value="Genomic_DNA"/>
</dbReference>
<protein>
    <recommendedName>
        <fullName evidence="2">DUF2231 domain-containing protein</fullName>
    </recommendedName>
</protein>